<dbReference type="GO" id="GO:0005634">
    <property type="term" value="C:nucleus"/>
    <property type="evidence" value="ECO:0007669"/>
    <property type="project" value="UniProtKB-SubCell"/>
</dbReference>
<dbReference type="Pfam" id="PF25372">
    <property type="entry name" value="DUF7885"/>
    <property type="match status" value="1"/>
</dbReference>
<feature type="domain" description="F-box/LRR-repeat protein 15-like leucin rich repeat" evidence="3">
    <location>
        <begin position="900"/>
        <end position="974"/>
    </location>
</feature>
<dbReference type="GO" id="GO:0006355">
    <property type="term" value="P:regulation of DNA-templated transcription"/>
    <property type="evidence" value="ECO:0007669"/>
    <property type="project" value="UniProtKB-UniRule"/>
</dbReference>
<feature type="domain" description="FAR1" evidence="2">
    <location>
        <begin position="35"/>
        <end position="117"/>
    </location>
</feature>
<dbReference type="InterPro" id="IPR032675">
    <property type="entry name" value="LRR_dom_sf"/>
</dbReference>
<evidence type="ECO:0000259" key="3">
    <source>
        <dbReference type="Pfam" id="PF25372"/>
    </source>
</evidence>
<evidence type="ECO:0000313" key="4">
    <source>
        <dbReference type="EMBL" id="CAI9754134.1"/>
    </source>
</evidence>
<dbReference type="InterPro" id="IPR031052">
    <property type="entry name" value="FHY3/FAR1"/>
</dbReference>
<organism evidence="4 5">
    <name type="scientific">Fraxinus pennsylvanica</name>
    <dbReference type="NCBI Taxonomy" id="56036"/>
    <lineage>
        <taxon>Eukaryota</taxon>
        <taxon>Viridiplantae</taxon>
        <taxon>Streptophyta</taxon>
        <taxon>Embryophyta</taxon>
        <taxon>Tracheophyta</taxon>
        <taxon>Spermatophyta</taxon>
        <taxon>Magnoliopsida</taxon>
        <taxon>eudicotyledons</taxon>
        <taxon>Gunneridae</taxon>
        <taxon>Pentapetalae</taxon>
        <taxon>asterids</taxon>
        <taxon>lamiids</taxon>
        <taxon>Lamiales</taxon>
        <taxon>Oleaceae</taxon>
        <taxon>Oleeae</taxon>
        <taxon>Fraxinus</taxon>
    </lineage>
</organism>
<dbReference type="AlphaFoldDB" id="A0AAD2DHH7"/>
<dbReference type="InterPro" id="IPR004330">
    <property type="entry name" value="FAR1_DNA_bnd_dom"/>
</dbReference>
<dbReference type="CDD" id="cd22159">
    <property type="entry name" value="F-box_AtTIR1-like"/>
    <property type="match status" value="1"/>
</dbReference>
<proteinExistence type="inferred from homology"/>
<dbReference type="InterPro" id="IPR057207">
    <property type="entry name" value="FBXL15_LRR"/>
</dbReference>
<dbReference type="GO" id="GO:0008270">
    <property type="term" value="F:zinc ion binding"/>
    <property type="evidence" value="ECO:0007669"/>
    <property type="project" value="UniProtKB-UniRule"/>
</dbReference>
<evidence type="ECO:0000313" key="5">
    <source>
        <dbReference type="Proteomes" id="UP000834106"/>
    </source>
</evidence>
<keyword evidence="1" id="KW-0862">Zinc</keyword>
<dbReference type="Pfam" id="PF13516">
    <property type="entry name" value="LRR_6"/>
    <property type="match status" value="1"/>
</dbReference>
<gene>
    <name evidence="4" type="ORF">FPE_LOCUS1565</name>
</gene>
<dbReference type="SUPFAM" id="SSF52047">
    <property type="entry name" value="RNI-like"/>
    <property type="match status" value="1"/>
</dbReference>
<reference evidence="4" key="1">
    <citation type="submission" date="2023-05" db="EMBL/GenBank/DDBJ databases">
        <authorList>
            <person name="Huff M."/>
        </authorList>
    </citation>
    <scope>NUCLEOTIDE SEQUENCE</scope>
</reference>
<dbReference type="Proteomes" id="UP000834106">
    <property type="component" value="Chromosome 1"/>
</dbReference>
<dbReference type="EMBL" id="OU503036">
    <property type="protein sequence ID" value="CAI9754134.1"/>
    <property type="molecule type" value="Genomic_DNA"/>
</dbReference>
<dbReference type="PANTHER" id="PTHR31669:SF236">
    <property type="entry name" value="PROTEIN FAR1-RELATED SEQUENCE"/>
    <property type="match status" value="1"/>
</dbReference>
<protein>
    <recommendedName>
        <fullName evidence="1">Protein FAR1-RELATED SEQUENCE</fullName>
    </recommendedName>
</protein>
<accession>A0AAD2DHH7</accession>
<dbReference type="PANTHER" id="PTHR31669">
    <property type="entry name" value="PROTEIN FAR1-RELATED SEQUENCE 10-RELATED"/>
    <property type="match status" value="1"/>
</dbReference>
<dbReference type="Pfam" id="PF03101">
    <property type="entry name" value="FAR1"/>
    <property type="match status" value="1"/>
</dbReference>
<dbReference type="InterPro" id="IPR006553">
    <property type="entry name" value="Leu-rich_rpt_Cys-con_subtyp"/>
</dbReference>
<dbReference type="FunFam" id="1.20.1280.50:FF:000023">
    <property type="entry name" value="F-box/LRR-repeat protein 4"/>
    <property type="match status" value="1"/>
</dbReference>
<keyword evidence="1" id="KW-0863">Zinc-finger</keyword>
<comment type="similarity">
    <text evidence="1">Belongs to the FHY3/FAR1 family.</text>
</comment>
<keyword evidence="5" id="KW-1185">Reference proteome</keyword>
<dbReference type="InterPro" id="IPR001611">
    <property type="entry name" value="Leu-rich_rpt"/>
</dbReference>
<sequence>MTEYVGQSGNIMQGENPLPPAVGMEFESYDDAYYFYNCYAKEQGFGVRVSNTWYRKSKEKYRGKLSCSSAGFKKKSEANRPRPETRTGCPAMIKFRLMENKRWRIIEVELEHNHLMNPTSGKFYKSHRMMGLGSKRPLLIDDAEEVQKIRLFRTVVIDSEDRGILNIDEGVFRNNVDQPNNQLDLKPGDAQEMLNFFAHMQLMDPNFFYDESLASPFEGYLDRHTSLKDFLNSYDQAVQEAYKREALCDLESWNSNCVLKSRFYFELQLSKLYTNDITKKFQDEIEGTYSCYSTRQINIDGPVVTYIVKEDIQVEENTRVTRNYEACIKCHQPNWFRGDSITVAEEGRKSYDRYKFTLQALNEILSKKLVTTQLQREAEEKEQRRGRSEAWASGRRIWNPTIITELHPPLVDEWLFPIFKRRFNNHIGEKLKKRNRQNQNATSETAITAWSASHRNAADLSPQTAAATINQITPQTTTTTTEEHRIAGSSDHHFASANFLALNPWLCYYCCYSPFIDNRSLISMDDLPDEVIWEILGRIKKNVDKNSVSLTCKRVHELDNEQRKSIRVGCGLDPANEALASLCNRFRNLEKVEISYSGWMSRLGKQLDDQGLYILSSSCPFLKDLNLSYCTFITDAGLGRLACCSHLSALKLNFTPRISGCGILSLVVGCKNLTLLHLIRCLNVSSMEWLEYLGKLETIEDLCIKNCRAIGEGDLIKLGPSWRKLKRLQFEVDANYRYMKVYDRLAVDQWQKQWIPCDSMLELNLVNSIISPGRGLACVLGKCKNLEKIHLDMCVGVRDCDIIRMARNSSNLRSISLRVPSDFSLPLLMNNPIRLTDESLKAVAETCSHLESVRLSFSDGEFPSFSSFTLHGILSLIQRCPIQELALDHVYSFNDVGMEALCSAEYLRILELSRCQEITDEGLQLVAQFPKLYILKLSKCLGVTDDGLRPLVGSHKLELLAVDDCPQISERGIHGAAKLVTFKQDLSWMY</sequence>
<evidence type="ECO:0000256" key="1">
    <source>
        <dbReference type="RuleBase" id="RU367018"/>
    </source>
</evidence>
<dbReference type="SMART" id="SM00367">
    <property type="entry name" value="LRR_CC"/>
    <property type="match status" value="5"/>
</dbReference>
<keyword evidence="1" id="KW-0539">Nucleus</keyword>
<keyword evidence="1" id="KW-0479">Metal-binding</keyword>
<evidence type="ECO:0000259" key="2">
    <source>
        <dbReference type="Pfam" id="PF03101"/>
    </source>
</evidence>
<comment type="subcellular location">
    <subcellularLocation>
        <location evidence="1">Nucleus</location>
    </subcellularLocation>
</comment>
<comment type="function">
    <text evidence="1">Putative transcription activator involved in regulating light control of development.</text>
</comment>
<name>A0AAD2DHH7_9LAMI</name>
<dbReference type="Gene3D" id="1.20.1280.50">
    <property type="match status" value="1"/>
</dbReference>
<dbReference type="FunFam" id="3.80.10.10:FF:000690">
    <property type="entry name" value="F-box/LRR-repeat protein 14"/>
    <property type="match status" value="1"/>
</dbReference>
<dbReference type="FunFam" id="3.80.10.10:FF:001151">
    <property type="entry name" value="F-box/LRR-repeat protein 14"/>
    <property type="match status" value="1"/>
</dbReference>
<dbReference type="Gene3D" id="3.80.10.10">
    <property type="entry name" value="Ribonuclease Inhibitor"/>
    <property type="match status" value="2"/>
</dbReference>